<evidence type="ECO:0000313" key="2">
    <source>
        <dbReference type="EMBL" id="GAU51235.1"/>
    </source>
</evidence>
<accession>A0A2Z6PKH7</accession>
<reference evidence="3" key="1">
    <citation type="journal article" date="2017" name="Front. Plant Sci.">
        <title>Climate Clever Clovers: New Paradigm to Reduce the Environmental Footprint of Ruminants by Breeding Low Methanogenic Forages Utilizing Haplotype Variation.</title>
        <authorList>
            <person name="Kaur P."/>
            <person name="Appels R."/>
            <person name="Bayer P.E."/>
            <person name="Keeble-Gagnere G."/>
            <person name="Wang J."/>
            <person name="Hirakawa H."/>
            <person name="Shirasawa K."/>
            <person name="Vercoe P."/>
            <person name="Stefanova K."/>
            <person name="Durmic Z."/>
            <person name="Nichols P."/>
            <person name="Revell C."/>
            <person name="Isobe S.N."/>
            <person name="Edwards D."/>
            <person name="Erskine W."/>
        </authorList>
    </citation>
    <scope>NUCLEOTIDE SEQUENCE [LARGE SCALE GENOMIC DNA]</scope>
    <source>
        <strain evidence="3">cv. Daliak</strain>
    </source>
</reference>
<dbReference type="Proteomes" id="UP000242715">
    <property type="component" value="Unassembled WGS sequence"/>
</dbReference>
<dbReference type="CDD" id="cd01650">
    <property type="entry name" value="RT_nLTR_like"/>
    <property type="match status" value="1"/>
</dbReference>
<dbReference type="PANTHER" id="PTHR33116:SF86">
    <property type="entry name" value="REVERSE TRANSCRIPTASE DOMAIN-CONTAINING PROTEIN"/>
    <property type="match status" value="1"/>
</dbReference>
<organism evidence="2 3">
    <name type="scientific">Trifolium subterraneum</name>
    <name type="common">Subterranean clover</name>
    <dbReference type="NCBI Taxonomy" id="3900"/>
    <lineage>
        <taxon>Eukaryota</taxon>
        <taxon>Viridiplantae</taxon>
        <taxon>Streptophyta</taxon>
        <taxon>Embryophyta</taxon>
        <taxon>Tracheophyta</taxon>
        <taxon>Spermatophyta</taxon>
        <taxon>Magnoliopsida</taxon>
        <taxon>eudicotyledons</taxon>
        <taxon>Gunneridae</taxon>
        <taxon>Pentapetalae</taxon>
        <taxon>rosids</taxon>
        <taxon>fabids</taxon>
        <taxon>Fabales</taxon>
        <taxon>Fabaceae</taxon>
        <taxon>Papilionoideae</taxon>
        <taxon>50 kb inversion clade</taxon>
        <taxon>NPAAA clade</taxon>
        <taxon>Hologalegina</taxon>
        <taxon>IRL clade</taxon>
        <taxon>Trifolieae</taxon>
        <taxon>Trifolium</taxon>
    </lineage>
</organism>
<keyword evidence="3" id="KW-1185">Reference proteome</keyword>
<gene>
    <name evidence="2" type="ORF">TSUD_412370</name>
</gene>
<feature type="domain" description="Reverse transcriptase" evidence="1">
    <location>
        <begin position="245"/>
        <end position="444"/>
    </location>
</feature>
<name>A0A2Z6PKH7_TRISU</name>
<sequence>MVLLEADEYMVRKKRTHLFCFEECWTKDARCEELIGRSWRNTSGTCHEKIKALQKLDVDFEDYQIGNIRKEIKSVEEKLNDPISWDVAIDEIERVRELEKRHAELLQLEETIWRQRSRAVWLKEGDKNTKFFHGKASQRKKINEIVKSTKLMEVQETCEVVKDKLSVDHREWCANPFTKEEVHEAIFQMHPLKAPGPDGLPALFYQKFWHVVGEDVQRLVLDILNHGAPTYQLNKSHIALIPKFKNPSSPKDFRPISPCNVIMKIATKTIANRLKVILPEIVDEEQSAFVKGRLITDNALIAMECFHWLKKKKKGKKGMMALKLDMVKAYDRLEWPFIKATLLSMGFPPHLVDTIMRCISLVSYQILINGQPSRCFAPERGLRQAGRAKIHGIKIARKAPQISHLFFADDSLLFARANLEEADSIFKMEVKTVDTHSKYLGLPVAFGRSKKVIFSLAIDRVWKKLKGWKENFLSRAGKELLIKAVAQAVPNYIMSCYKLPDGTCQEIEAMLAKFWWGSKEDKRKTHWMSWERLSRTKQKGGMGFRGFKEFNKALLGKHCWRLMQEKDSLLERVFKSRYYPRNSFLEATVGYQPSYAWRNILSAKEVVEKGARWRIGNGLKVKIWKDSWLPRQVDFKVKSPNQGLEDLALVSDLIDLDSKQWDKGTMPIPVSADSFKKFVDAGCFLDDCTGWGLVALIDQTNSVVLSMPKRGDCNRPSPSLLKLWELDGDCKWQNISIGTLSP</sequence>
<dbReference type="InterPro" id="IPR043502">
    <property type="entry name" value="DNA/RNA_pol_sf"/>
</dbReference>
<dbReference type="OrthoDB" id="416119at2759"/>
<protein>
    <recommendedName>
        <fullName evidence="1">Reverse transcriptase domain-containing protein</fullName>
    </recommendedName>
</protein>
<dbReference type="EMBL" id="DF975029">
    <property type="protein sequence ID" value="GAU51235.1"/>
    <property type="molecule type" value="Genomic_DNA"/>
</dbReference>
<proteinExistence type="predicted"/>
<dbReference type="AlphaFoldDB" id="A0A2Z6PKH7"/>
<evidence type="ECO:0000259" key="1">
    <source>
        <dbReference type="Pfam" id="PF00078"/>
    </source>
</evidence>
<dbReference type="SUPFAM" id="SSF56672">
    <property type="entry name" value="DNA/RNA polymerases"/>
    <property type="match status" value="1"/>
</dbReference>
<dbReference type="PANTHER" id="PTHR33116">
    <property type="entry name" value="REVERSE TRANSCRIPTASE ZINC-BINDING DOMAIN-CONTAINING PROTEIN-RELATED-RELATED"/>
    <property type="match status" value="1"/>
</dbReference>
<dbReference type="InterPro" id="IPR000477">
    <property type="entry name" value="RT_dom"/>
</dbReference>
<dbReference type="Pfam" id="PF00078">
    <property type="entry name" value="RVT_1"/>
    <property type="match status" value="1"/>
</dbReference>
<evidence type="ECO:0000313" key="3">
    <source>
        <dbReference type="Proteomes" id="UP000242715"/>
    </source>
</evidence>